<dbReference type="SUPFAM" id="SSF56601">
    <property type="entry name" value="beta-lactamase/transpeptidase-like"/>
    <property type="match status" value="1"/>
</dbReference>
<protein>
    <recommendedName>
        <fullName evidence="3">beta-lactamase</fullName>
        <ecNumber evidence="3">3.5.2.6</ecNumber>
    </recommendedName>
</protein>
<dbReference type="GO" id="GO:0008658">
    <property type="term" value="F:penicillin binding"/>
    <property type="evidence" value="ECO:0007669"/>
    <property type="project" value="InterPro"/>
</dbReference>
<feature type="domain" description="Penicillin-binding protein transpeptidase" evidence="7">
    <location>
        <begin position="38"/>
        <end position="285"/>
    </location>
</feature>
<dbReference type="GO" id="GO:0005886">
    <property type="term" value="C:plasma membrane"/>
    <property type="evidence" value="ECO:0007669"/>
    <property type="project" value="TreeGrafter"/>
</dbReference>
<dbReference type="EC" id="3.5.2.6" evidence="3"/>
<evidence type="ECO:0000256" key="1">
    <source>
        <dbReference type="ARBA" id="ARBA00001526"/>
    </source>
</evidence>
<evidence type="ECO:0000256" key="6">
    <source>
        <dbReference type="ARBA" id="ARBA00023251"/>
    </source>
</evidence>
<dbReference type="GO" id="GO:0071555">
    <property type="term" value="P:cell wall organization"/>
    <property type="evidence" value="ECO:0007669"/>
    <property type="project" value="TreeGrafter"/>
</dbReference>
<keyword evidence="4" id="KW-0732">Signal</keyword>
<keyword evidence="6" id="KW-0046">Antibiotic resistance</keyword>
<dbReference type="Gene3D" id="3.40.710.10">
    <property type="entry name" value="DD-peptidase/beta-lactamase superfamily"/>
    <property type="match status" value="2"/>
</dbReference>
<gene>
    <name evidence="8" type="ORF">SBA5_590012</name>
</gene>
<evidence type="ECO:0000256" key="5">
    <source>
        <dbReference type="ARBA" id="ARBA00022801"/>
    </source>
</evidence>
<dbReference type="AlphaFoldDB" id="A0A2N9LVM9"/>
<accession>A0A2N9LVM9</accession>
<dbReference type="GO" id="GO:0008800">
    <property type="term" value="F:beta-lactamase activity"/>
    <property type="evidence" value="ECO:0007669"/>
    <property type="project" value="UniProtKB-EC"/>
</dbReference>
<name>A0A2N9LVM9_9BACT</name>
<evidence type="ECO:0000313" key="8">
    <source>
        <dbReference type="EMBL" id="SPE27288.1"/>
    </source>
</evidence>
<dbReference type="InterPro" id="IPR001460">
    <property type="entry name" value="PCN-bd_Tpept"/>
</dbReference>
<dbReference type="InterPro" id="IPR012338">
    <property type="entry name" value="Beta-lactam/transpept-like"/>
</dbReference>
<reference evidence="9" key="1">
    <citation type="submission" date="2018-02" db="EMBL/GenBank/DDBJ databases">
        <authorList>
            <person name="Hausmann B."/>
        </authorList>
    </citation>
    <scope>NUCLEOTIDE SEQUENCE [LARGE SCALE GENOMIC DNA]</scope>
    <source>
        <strain evidence="9">Peat soil MAG SbA5</strain>
    </source>
</reference>
<dbReference type="GO" id="GO:0046677">
    <property type="term" value="P:response to antibiotic"/>
    <property type="evidence" value="ECO:0007669"/>
    <property type="project" value="UniProtKB-KW"/>
</dbReference>
<dbReference type="PANTHER" id="PTHR30627">
    <property type="entry name" value="PEPTIDOGLYCAN D,D-TRANSPEPTIDASE"/>
    <property type="match status" value="1"/>
</dbReference>
<dbReference type="InterPro" id="IPR050515">
    <property type="entry name" value="Beta-lactam/transpept"/>
</dbReference>
<evidence type="ECO:0000256" key="2">
    <source>
        <dbReference type="ARBA" id="ARBA00007898"/>
    </source>
</evidence>
<dbReference type="EMBL" id="OKRB01000118">
    <property type="protein sequence ID" value="SPE27288.1"/>
    <property type="molecule type" value="Genomic_DNA"/>
</dbReference>
<dbReference type="PANTHER" id="PTHR30627:SF6">
    <property type="entry name" value="BETA-LACTAMASE YBXI-RELATED"/>
    <property type="match status" value="1"/>
</dbReference>
<keyword evidence="5" id="KW-0378">Hydrolase</keyword>
<evidence type="ECO:0000259" key="7">
    <source>
        <dbReference type="Pfam" id="PF00905"/>
    </source>
</evidence>
<comment type="similarity">
    <text evidence="2">Belongs to the class-D beta-lactamase family.</text>
</comment>
<sequence length="293" mass="30361">MIAGVGAIGLLTLPSRLTCQTWVGAVRSGSLQAPEARVVVLDVASGRLLAAHKLGDAAHTLAAPGSTLKPLVLYGLVSAGRWNPALRIACNRQLVVAGHRLACSHPQAPSFNAREALTWSCNSYFAALARMLRPGELGGLLRPTGLLGATGLVREDAVAEFREPMSIDDEQLTLLGVEGVRVTPLELAAAYRWLALELAAHPGSQASRVVRAGLEDSASFGMAGQASLGGVSVMGKTGTADSKASGRSHGWFVGMAPAQRPSVVIVVFLPVARGADAAHVAGEILSYAPLEQP</sequence>
<dbReference type="Proteomes" id="UP000239735">
    <property type="component" value="Unassembled WGS sequence"/>
</dbReference>
<evidence type="ECO:0000256" key="3">
    <source>
        <dbReference type="ARBA" id="ARBA00012865"/>
    </source>
</evidence>
<comment type="catalytic activity">
    <reaction evidence="1">
        <text>a beta-lactam + H2O = a substituted beta-amino acid</text>
        <dbReference type="Rhea" id="RHEA:20401"/>
        <dbReference type="ChEBI" id="CHEBI:15377"/>
        <dbReference type="ChEBI" id="CHEBI:35627"/>
        <dbReference type="ChEBI" id="CHEBI:140347"/>
        <dbReference type="EC" id="3.5.2.6"/>
    </reaction>
</comment>
<organism evidence="8 9">
    <name type="scientific">Candidatus Sulfuritelmatomonas gaucii</name>
    <dbReference type="NCBI Taxonomy" id="2043161"/>
    <lineage>
        <taxon>Bacteria</taxon>
        <taxon>Pseudomonadati</taxon>
        <taxon>Acidobacteriota</taxon>
        <taxon>Terriglobia</taxon>
        <taxon>Terriglobales</taxon>
        <taxon>Acidobacteriaceae</taxon>
        <taxon>Candidatus Sulfuritelmatomonas</taxon>
    </lineage>
</organism>
<proteinExistence type="inferred from homology"/>
<evidence type="ECO:0000313" key="9">
    <source>
        <dbReference type="Proteomes" id="UP000239735"/>
    </source>
</evidence>
<evidence type="ECO:0000256" key="4">
    <source>
        <dbReference type="ARBA" id="ARBA00022729"/>
    </source>
</evidence>
<dbReference type="Pfam" id="PF00905">
    <property type="entry name" value="Transpeptidase"/>
    <property type="match status" value="1"/>
</dbReference>